<evidence type="ECO:0000313" key="8">
    <source>
        <dbReference type="Proteomes" id="UP000515211"/>
    </source>
</evidence>
<dbReference type="GO" id="GO:0042910">
    <property type="term" value="F:xenobiotic transmembrane transporter activity"/>
    <property type="evidence" value="ECO:0007669"/>
    <property type="project" value="InterPro"/>
</dbReference>
<gene>
    <name evidence="9" type="primary">LOC107464940</name>
</gene>
<feature type="transmembrane region" description="Helical" evidence="6">
    <location>
        <begin position="116"/>
        <end position="133"/>
    </location>
</feature>
<feature type="chain" id="PRO_5038372440" evidence="7">
    <location>
        <begin position="23"/>
        <end position="176"/>
    </location>
</feature>
<comment type="subcellular location">
    <subcellularLocation>
        <location evidence="1">Membrane</location>
        <topology evidence="1">Multi-pass membrane protein</topology>
    </subcellularLocation>
</comment>
<organism evidence="8 9">
    <name type="scientific">Arachis duranensis</name>
    <name type="common">Wild peanut</name>
    <dbReference type="NCBI Taxonomy" id="130453"/>
    <lineage>
        <taxon>Eukaryota</taxon>
        <taxon>Viridiplantae</taxon>
        <taxon>Streptophyta</taxon>
        <taxon>Embryophyta</taxon>
        <taxon>Tracheophyta</taxon>
        <taxon>Spermatophyta</taxon>
        <taxon>Magnoliopsida</taxon>
        <taxon>eudicotyledons</taxon>
        <taxon>Gunneridae</taxon>
        <taxon>Pentapetalae</taxon>
        <taxon>rosids</taxon>
        <taxon>fabids</taxon>
        <taxon>Fabales</taxon>
        <taxon>Fabaceae</taxon>
        <taxon>Papilionoideae</taxon>
        <taxon>50 kb inversion clade</taxon>
        <taxon>dalbergioids sensu lato</taxon>
        <taxon>Dalbergieae</taxon>
        <taxon>Pterocarpus clade</taxon>
        <taxon>Arachis</taxon>
    </lineage>
</organism>
<keyword evidence="4 6" id="KW-1133">Transmembrane helix</keyword>
<keyword evidence="8" id="KW-1185">Reference proteome</keyword>
<dbReference type="PANTHER" id="PTHR42893:SF11">
    <property type="entry name" value="PROTEIN DETOXIFICATION 43"/>
    <property type="match status" value="1"/>
</dbReference>
<evidence type="ECO:0000256" key="3">
    <source>
        <dbReference type="ARBA" id="ARBA00022692"/>
    </source>
</evidence>
<dbReference type="GO" id="GO:0015297">
    <property type="term" value="F:antiporter activity"/>
    <property type="evidence" value="ECO:0007669"/>
    <property type="project" value="InterPro"/>
</dbReference>
<dbReference type="RefSeq" id="XP_052110172.1">
    <property type="nucleotide sequence ID" value="XM_052254212.1"/>
</dbReference>
<reference evidence="8" key="1">
    <citation type="journal article" date="2016" name="Nat. Genet.">
        <title>The genome sequences of Arachis duranensis and Arachis ipaensis, the diploid ancestors of cultivated peanut.</title>
        <authorList>
            <person name="Bertioli D.J."/>
            <person name="Cannon S.B."/>
            <person name="Froenicke L."/>
            <person name="Huang G."/>
            <person name="Farmer A.D."/>
            <person name="Cannon E.K."/>
            <person name="Liu X."/>
            <person name="Gao D."/>
            <person name="Clevenger J."/>
            <person name="Dash S."/>
            <person name="Ren L."/>
            <person name="Moretzsohn M.C."/>
            <person name="Shirasawa K."/>
            <person name="Huang W."/>
            <person name="Vidigal B."/>
            <person name="Abernathy B."/>
            <person name="Chu Y."/>
            <person name="Niederhuth C.E."/>
            <person name="Umale P."/>
            <person name="Araujo A.C."/>
            <person name="Kozik A."/>
            <person name="Kim K.D."/>
            <person name="Burow M.D."/>
            <person name="Varshney R.K."/>
            <person name="Wang X."/>
            <person name="Zhang X."/>
            <person name="Barkley N."/>
            <person name="Guimaraes P.M."/>
            <person name="Isobe S."/>
            <person name="Guo B."/>
            <person name="Liao B."/>
            <person name="Stalker H.T."/>
            <person name="Schmitz R.J."/>
            <person name="Scheffler B.E."/>
            <person name="Leal-Bertioli S.C."/>
            <person name="Xun X."/>
            <person name="Jackson S.A."/>
            <person name="Michelmore R."/>
            <person name="Ozias-Akins P."/>
        </authorList>
    </citation>
    <scope>NUCLEOTIDE SEQUENCE [LARGE SCALE GENOMIC DNA]</scope>
    <source>
        <strain evidence="8">cv. V14167</strain>
    </source>
</reference>
<protein>
    <submittedName>
        <fullName evidence="9">Protein DETOXIFICATION 43-like</fullName>
    </submittedName>
</protein>
<dbReference type="InterPro" id="IPR044644">
    <property type="entry name" value="DinF-like"/>
</dbReference>
<keyword evidence="7" id="KW-0732">Signal</keyword>
<evidence type="ECO:0000256" key="6">
    <source>
        <dbReference type="SAM" id="Phobius"/>
    </source>
</evidence>
<dbReference type="AlphaFoldDB" id="A0A9C6TH15"/>
<sequence length="176" mass="18776">MAAFQTCLQVWLTSSLLADGLADAVQAILACAFAEKNFDKVTAAAIRTLQMSFILGVALSLVVGVGLYFGAGVFSKSLLVIHLIRVGIPFVAATQPINSLAFVFDGVNYGASNFAYFAYSLVLVSLGSTVDMIDLNRDDAGSEDANLLFSGHRARITYMRDRLPQSDIHSAAACSR</sequence>
<name>A0A9C6TH15_ARADU</name>
<evidence type="ECO:0000256" key="7">
    <source>
        <dbReference type="SAM" id="SignalP"/>
    </source>
</evidence>
<dbReference type="InterPro" id="IPR002528">
    <property type="entry name" value="MATE_fam"/>
</dbReference>
<keyword evidence="5 6" id="KW-0472">Membrane</keyword>
<evidence type="ECO:0000256" key="2">
    <source>
        <dbReference type="ARBA" id="ARBA00010199"/>
    </source>
</evidence>
<reference evidence="9" key="2">
    <citation type="submission" date="2025-08" db="UniProtKB">
        <authorList>
            <consortium name="RefSeq"/>
        </authorList>
    </citation>
    <scope>IDENTIFICATION</scope>
    <source>
        <tissue evidence="9">Whole plant</tissue>
    </source>
</reference>
<evidence type="ECO:0000256" key="1">
    <source>
        <dbReference type="ARBA" id="ARBA00004141"/>
    </source>
</evidence>
<dbReference type="GO" id="GO:0015137">
    <property type="term" value="F:citrate transmembrane transporter activity"/>
    <property type="evidence" value="ECO:0007669"/>
    <property type="project" value="TreeGrafter"/>
</dbReference>
<dbReference type="GO" id="GO:0016020">
    <property type="term" value="C:membrane"/>
    <property type="evidence" value="ECO:0007669"/>
    <property type="project" value="UniProtKB-SubCell"/>
</dbReference>
<evidence type="ECO:0000313" key="9">
    <source>
        <dbReference type="RefSeq" id="XP_052110172.1"/>
    </source>
</evidence>
<dbReference type="KEGG" id="adu:107464940"/>
<dbReference type="PANTHER" id="PTHR42893">
    <property type="entry name" value="PROTEIN DETOXIFICATION 44, CHLOROPLASTIC-RELATED"/>
    <property type="match status" value="1"/>
</dbReference>
<proteinExistence type="inferred from homology"/>
<accession>A0A9C6TH15</accession>
<feature type="signal peptide" evidence="7">
    <location>
        <begin position="1"/>
        <end position="22"/>
    </location>
</feature>
<evidence type="ECO:0000256" key="5">
    <source>
        <dbReference type="ARBA" id="ARBA00023136"/>
    </source>
</evidence>
<feature type="transmembrane region" description="Helical" evidence="6">
    <location>
        <begin position="51"/>
        <end position="71"/>
    </location>
</feature>
<evidence type="ECO:0000256" key="4">
    <source>
        <dbReference type="ARBA" id="ARBA00022989"/>
    </source>
</evidence>
<dbReference type="Proteomes" id="UP000515211">
    <property type="component" value="Chromosome 9"/>
</dbReference>
<dbReference type="GeneID" id="107464940"/>
<keyword evidence="3 6" id="KW-0812">Transmembrane</keyword>
<dbReference type="Pfam" id="PF01554">
    <property type="entry name" value="MatE"/>
    <property type="match status" value="1"/>
</dbReference>
<comment type="similarity">
    <text evidence="2">Belongs to the multi antimicrobial extrusion (MATE) (TC 2.A.66.1) family.</text>
</comment>